<feature type="transmembrane region" description="Helical" evidence="1">
    <location>
        <begin position="16"/>
        <end position="36"/>
    </location>
</feature>
<keyword evidence="1" id="KW-0812">Transmembrane</keyword>
<dbReference type="AlphaFoldDB" id="A0AA34S1A6"/>
<geneLocation type="plasmid" evidence="2 3">
    <name>pTTS12</name>
</geneLocation>
<dbReference type="EMBL" id="CP009975">
    <property type="protein sequence ID" value="AJA17063.1"/>
    <property type="molecule type" value="Genomic_DNA"/>
</dbReference>
<gene>
    <name evidence="2" type="ORF">RPPX_27380</name>
</gene>
<evidence type="ECO:0000256" key="1">
    <source>
        <dbReference type="SAM" id="Phobius"/>
    </source>
</evidence>
<accession>A0AA34S1A6</accession>
<feature type="transmembrane region" description="Helical" evidence="1">
    <location>
        <begin position="42"/>
        <end position="62"/>
    </location>
</feature>
<evidence type="ECO:0000313" key="3">
    <source>
        <dbReference type="Proteomes" id="UP000017753"/>
    </source>
</evidence>
<keyword evidence="1" id="KW-1133">Transmembrane helix</keyword>
<keyword evidence="2" id="KW-0614">Plasmid</keyword>
<reference evidence="2 3" key="1">
    <citation type="submission" date="2014-11" db="EMBL/GenBank/DDBJ databases">
        <title>Complete genome sequence of Pseudomonas putida S12 including megaplasmid pTTS12.</title>
        <authorList>
            <person name="Kuepper J."/>
            <person name="Ruijssenaars H.J."/>
            <person name="Blank L.M."/>
            <person name="de Winde J.H."/>
            <person name="Wierckx N."/>
        </authorList>
    </citation>
    <scope>NUCLEOTIDE SEQUENCE [LARGE SCALE GENOMIC DNA]</scope>
    <source>
        <strain evidence="2 3">S12</strain>
        <plasmid evidence="2 3">pTTS12</plasmid>
    </source>
</reference>
<keyword evidence="1" id="KW-0472">Membrane</keyword>
<reference evidence="2 3" key="2">
    <citation type="submission" date="2014-11" db="EMBL/GenBank/DDBJ databases">
        <title>Draft genome sequence of the solvent-tolerant Pseudomonas putida S12 including megaplasmid pTTS12.</title>
        <authorList>
            <person name="Wierckx N."/>
            <person name="Nijkamp J."/>
            <person name="Ballerstedt H."/>
            <person name="Siezen R.J."/>
            <person name="Wels M."/>
            <person name="de Ridder D."/>
            <person name="de Winde J.H."/>
            <person name="Ruijssenaars H.J."/>
        </authorList>
    </citation>
    <scope>NUCLEOTIDE SEQUENCE [LARGE SCALE GENOMIC DNA]</scope>
    <source>
        <strain evidence="2 3">S12</strain>
        <plasmid evidence="2 3">pTTS12</plasmid>
    </source>
</reference>
<dbReference type="RefSeq" id="WP_019438026.1">
    <property type="nucleotide sequence ID" value="NZ_ALNR01000202.1"/>
</dbReference>
<protein>
    <submittedName>
        <fullName evidence="2">Uncharacterized protein</fullName>
    </submittedName>
</protein>
<dbReference type="Proteomes" id="UP000017753">
    <property type="component" value="Plasmid pTTS12"/>
</dbReference>
<proteinExistence type="predicted"/>
<sequence>MNNHDRIEQLDSVCRVTKFVAGMALLSTLVSTVAAWCTDAGGVLKVVALISLCGFLAMLNQLRDAKDVLEKLHNEA</sequence>
<organism evidence="2 3">
    <name type="scientific">Pseudomonas putida S12</name>
    <dbReference type="NCBI Taxonomy" id="1215087"/>
    <lineage>
        <taxon>Bacteria</taxon>
        <taxon>Pseudomonadati</taxon>
        <taxon>Pseudomonadota</taxon>
        <taxon>Gammaproteobacteria</taxon>
        <taxon>Pseudomonadales</taxon>
        <taxon>Pseudomonadaceae</taxon>
        <taxon>Pseudomonas</taxon>
    </lineage>
</organism>
<name>A0AA34S1A6_PSEPU</name>
<evidence type="ECO:0000313" key="2">
    <source>
        <dbReference type="EMBL" id="AJA17063.1"/>
    </source>
</evidence>